<proteinExistence type="predicted"/>
<evidence type="ECO:0000313" key="2">
    <source>
        <dbReference type="EMBL" id="SCU74408.1"/>
    </source>
</evidence>
<name>A0A1K0J919_CUPNE</name>
<sequence>MSSFDRSRRLQDAPRVRQRSTSAVHFCTRETVTDGGLIKRVPVVGYDAASIYSAPAWECAVRDTPSTQNENLPH</sequence>
<protein>
    <submittedName>
        <fullName evidence="2">Uncharacterized protein</fullName>
    </submittedName>
</protein>
<feature type="compositionally biased region" description="Basic and acidic residues" evidence="1">
    <location>
        <begin position="1"/>
        <end position="15"/>
    </location>
</feature>
<accession>A0A1K0J919</accession>
<organism evidence="2">
    <name type="scientific">Cupriavidus necator</name>
    <name type="common">Alcaligenes eutrophus</name>
    <name type="synonym">Ralstonia eutropha</name>
    <dbReference type="NCBI Taxonomy" id="106590"/>
    <lineage>
        <taxon>Bacteria</taxon>
        <taxon>Pseudomonadati</taxon>
        <taxon>Pseudomonadota</taxon>
        <taxon>Betaproteobacteria</taxon>
        <taxon>Burkholderiales</taxon>
        <taxon>Burkholderiaceae</taxon>
        <taxon>Cupriavidus</taxon>
    </lineage>
</organism>
<dbReference type="AlphaFoldDB" id="A0A1K0J919"/>
<gene>
    <name evidence="2" type="ORF">CNECB9_1740043</name>
</gene>
<dbReference type="EMBL" id="FMSH01000084">
    <property type="protein sequence ID" value="SCU74408.1"/>
    <property type="molecule type" value="Genomic_DNA"/>
</dbReference>
<feature type="region of interest" description="Disordered" evidence="1">
    <location>
        <begin position="1"/>
        <end position="21"/>
    </location>
</feature>
<evidence type="ECO:0000256" key="1">
    <source>
        <dbReference type="SAM" id="MobiDB-lite"/>
    </source>
</evidence>
<reference evidence="2" key="1">
    <citation type="submission" date="2016-09" db="EMBL/GenBank/DDBJ databases">
        <authorList>
            <person name="Capua I."/>
            <person name="De Benedictis P."/>
            <person name="Joannis T."/>
            <person name="Lombin L.H."/>
            <person name="Cattoli G."/>
        </authorList>
    </citation>
    <scope>NUCLEOTIDE SEQUENCE</scope>
    <source>
        <strain evidence="2">B9</strain>
    </source>
</reference>